<dbReference type="Gene3D" id="1.10.1040.50">
    <property type="match status" value="1"/>
</dbReference>
<evidence type="ECO:0000256" key="4">
    <source>
        <dbReference type="ARBA" id="ARBA00022963"/>
    </source>
</evidence>
<dbReference type="Gene3D" id="3.90.226.10">
    <property type="entry name" value="2-enoyl-CoA Hydratase, Chain A, domain 1"/>
    <property type="match status" value="1"/>
</dbReference>
<keyword evidence="3" id="KW-0276">Fatty acid metabolism</keyword>
<keyword evidence="4" id="KW-0442">Lipid degradation</keyword>
<keyword evidence="6" id="KW-0520">NAD</keyword>
<dbReference type="InterPro" id="IPR029045">
    <property type="entry name" value="ClpP/crotonase-like_dom_sf"/>
</dbReference>
<organism evidence="11 12">
    <name type="scientific">Dictyobacter vulcani</name>
    <dbReference type="NCBI Taxonomy" id="2607529"/>
    <lineage>
        <taxon>Bacteria</taxon>
        <taxon>Bacillati</taxon>
        <taxon>Chloroflexota</taxon>
        <taxon>Ktedonobacteria</taxon>
        <taxon>Ktedonobacterales</taxon>
        <taxon>Dictyobacteraceae</taxon>
        <taxon>Dictyobacter</taxon>
    </lineage>
</organism>
<name>A0A5J4KFM2_9CHLR</name>
<dbReference type="GO" id="GO:0006635">
    <property type="term" value="P:fatty acid beta-oxidation"/>
    <property type="evidence" value="ECO:0007669"/>
    <property type="project" value="UniProtKB-UniPathway"/>
</dbReference>
<dbReference type="Proteomes" id="UP000326912">
    <property type="component" value="Unassembled WGS sequence"/>
</dbReference>
<dbReference type="EMBL" id="BKZW01000001">
    <property type="protein sequence ID" value="GER88268.1"/>
    <property type="molecule type" value="Genomic_DNA"/>
</dbReference>
<dbReference type="InterPro" id="IPR006108">
    <property type="entry name" value="3HC_DH_C"/>
</dbReference>
<dbReference type="SUPFAM" id="SSF48179">
    <property type="entry name" value="6-phosphogluconate dehydrogenase C-terminal domain-like"/>
    <property type="match status" value="2"/>
</dbReference>
<dbReference type="UniPathway" id="UPA00659"/>
<protein>
    <submittedName>
        <fullName evidence="11">3-hydroxyacyl-CoA dehydrogenase</fullName>
    </submittedName>
</protein>
<accession>A0A5J4KFM2</accession>
<dbReference type="SUPFAM" id="SSF51735">
    <property type="entry name" value="NAD(P)-binding Rossmann-fold domains"/>
    <property type="match status" value="1"/>
</dbReference>
<proteinExistence type="inferred from homology"/>
<dbReference type="Pfam" id="PF00378">
    <property type="entry name" value="ECH_1"/>
    <property type="match status" value="1"/>
</dbReference>
<keyword evidence="5" id="KW-0560">Oxidoreductase</keyword>
<gene>
    <name evidence="11" type="primary">fadB</name>
    <name evidence="11" type="ORF">KDW_24300</name>
</gene>
<dbReference type="Pfam" id="PF00725">
    <property type="entry name" value="3HCDH"/>
    <property type="match status" value="1"/>
</dbReference>
<evidence type="ECO:0000259" key="9">
    <source>
        <dbReference type="Pfam" id="PF00725"/>
    </source>
</evidence>
<dbReference type="SUPFAM" id="SSF52096">
    <property type="entry name" value="ClpP/crotonase"/>
    <property type="match status" value="1"/>
</dbReference>
<dbReference type="InterPro" id="IPR008927">
    <property type="entry name" value="6-PGluconate_DH-like_C_sf"/>
</dbReference>
<evidence type="ECO:0000256" key="6">
    <source>
        <dbReference type="ARBA" id="ARBA00023027"/>
    </source>
</evidence>
<evidence type="ECO:0000256" key="5">
    <source>
        <dbReference type="ARBA" id="ARBA00023002"/>
    </source>
</evidence>
<evidence type="ECO:0000313" key="12">
    <source>
        <dbReference type="Proteomes" id="UP000326912"/>
    </source>
</evidence>
<dbReference type="Pfam" id="PF02737">
    <property type="entry name" value="3HCDH_N"/>
    <property type="match status" value="1"/>
</dbReference>
<dbReference type="AlphaFoldDB" id="A0A5J4KFM2"/>
<feature type="domain" description="3-hydroxyacyl-CoA dehydrogenase NAD binding" evidence="10">
    <location>
        <begin position="7"/>
        <end position="191"/>
    </location>
</feature>
<dbReference type="InterPro" id="IPR001753">
    <property type="entry name" value="Enoyl-CoA_hydra/iso"/>
</dbReference>
<evidence type="ECO:0000313" key="11">
    <source>
        <dbReference type="EMBL" id="GER88268.1"/>
    </source>
</evidence>
<dbReference type="InterPro" id="IPR036291">
    <property type="entry name" value="NAD(P)-bd_dom_sf"/>
</dbReference>
<dbReference type="GO" id="GO:0070403">
    <property type="term" value="F:NAD+ binding"/>
    <property type="evidence" value="ECO:0007669"/>
    <property type="project" value="InterPro"/>
</dbReference>
<feature type="domain" description="3-hydroxyacyl-CoA dehydrogenase C-terminal" evidence="9">
    <location>
        <begin position="194"/>
        <end position="293"/>
    </location>
</feature>
<evidence type="ECO:0000256" key="3">
    <source>
        <dbReference type="ARBA" id="ARBA00022832"/>
    </source>
</evidence>
<evidence type="ECO:0000256" key="7">
    <source>
        <dbReference type="ARBA" id="ARBA00023098"/>
    </source>
</evidence>
<dbReference type="PANTHER" id="PTHR48075:SF7">
    <property type="entry name" value="3-HYDROXYACYL-COA DEHYDROGENASE-RELATED"/>
    <property type="match status" value="1"/>
</dbReference>
<dbReference type="GO" id="GO:0003857">
    <property type="term" value="F:(3S)-3-hydroxyacyl-CoA dehydrogenase (NAD+) activity"/>
    <property type="evidence" value="ECO:0007669"/>
    <property type="project" value="UniProtKB-EC"/>
</dbReference>
<evidence type="ECO:0000256" key="2">
    <source>
        <dbReference type="ARBA" id="ARBA00009463"/>
    </source>
</evidence>
<sequence length="801" mass="87596">MPYAIRKAAVIGAGVMGAAIAAHLANVGIPSLLLDIVPADAKDRDIVARTGLQKTLKSKPASFYSKRGAQLVTIGNIEDDLPKLAEVDWIIEAVIERPDIKQSLYSKIEQVARPETIITSNTSGLPAHLLVEGRSENFRRHFMITHFFNPVRYMRLLELVPTADTDPELLPFMQHFGTEVLGKGIVICKDTPNFIANRIGVYGFLSTIHHALAEGYTISEVDTILGANMGRPKSAVFRTADLSGLDTLMHVANNLYQNAPNDEQRETFKIPEVVQQVIDRGWLGEKSGQGFYKRVKKPGGSSEILELNFKTLDYEPQPKHRFDSIGKARNLETPEQKISTVLNGEDRASHLARETTADALIYAANRAPEIAETVVDVDNAMRWGFNFDLGSFELWDVLLKDPALLDKVFVQRELPELVQRVREQGQGTFYRTVDGQKQFFDFRSNSYQAVPGAKGVIALDALKASSSATGKSAVVRHNDSASLIDLGDGIACLEFHTKMNSIDEGIIEMMRYAVEEGSKQFRALVIGNEAPDFSAGANLFLVLMGARQGAWDMLGEAISGLQQAHQLLKFSPMPIVAAPTGRALGGGCEMILHAHHTRALAETYIGLVEVGVGLIPAGGGCKEYLLRQGANVESQKPGKSSGPFTPSRRAFETIAVATVSTSATEAQELRFLRKTDKITVNREILLRDAKADALKLAEAKEAGTWQPLQPQMLLLPGSGARLVLEQQVEGMLLTGKISEHDAVIASHLARVLTGGDCSPVTPVSEQYVLDLEREAFLSLCGMEKTQDRIQSILQSGKPLRN</sequence>
<comment type="pathway">
    <text evidence="1">Lipid metabolism; fatty acid beta-oxidation.</text>
</comment>
<evidence type="ECO:0000256" key="8">
    <source>
        <dbReference type="ARBA" id="ARBA00049556"/>
    </source>
</evidence>
<dbReference type="Gene3D" id="3.40.50.720">
    <property type="entry name" value="NAD(P)-binding Rossmann-like Domain"/>
    <property type="match status" value="1"/>
</dbReference>
<evidence type="ECO:0000256" key="1">
    <source>
        <dbReference type="ARBA" id="ARBA00005005"/>
    </source>
</evidence>
<dbReference type="CDD" id="cd06558">
    <property type="entry name" value="crotonase-like"/>
    <property type="match status" value="1"/>
</dbReference>
<comment type="similarity">
    <text evidence="2">Belongs to the 3-hydroxyacyl-CoA dehydrogenase family.</text>
</comment>
<keyword evidence="7" id="KW-0443">Lipid metabolism</keyword>
<dbReference type="PANTHER" id="PTHR48075">
    <property type="entry name" value="3-HYDROXYACYL-COA DEHYDROGENASE FAMILY PROTEIN"/>
    <property type="match status" value="1"/>
</dbReference>
<dbReference type="InterPro" id="IPR006176">
    <property type="entry name" value="3-OHacyl-CoA_DH_NAD-bd"/>
</dbReference>
<dbReference type="RefSeq" id="WP_151756192.1">
    <property type="nucleotide sequence ID" value="NZ_BKZW01000001.1"/>
</dbReference>
<keyword evidence="12" id="KW-1185">Reference proteome</keyword>
<comment type="catalytic activity">
    <reaction evidence="8">
        <text>a (3S)-3-hydroxyacyl-CoA + NAD(+) = a 3-oxoacyl-CoA + NADH + H(+)</text>
        <dbReference type="Rhea" id="RHEA:22432"/>
        <dbReference type="ChEBI" id="CHEBI:15378"/>
        <dbReference type="ChEBI" id="CHEBI:57318"/>
        <dbReference type="ChEBI" id="CHEBI:57540"/>
        <dbReference type="ChEBI" id="CHEBI:57945"/>
        <dbReference type="ChEBI" id="CHEBI:90726"/>
        <dbReference type="EC" id="1.1.1.35"/>
    </reaction>
</comment>
<reference evidence="11 12" key="1">
    <citation type="submission" date="2019-10" db="EMBL/GenBank/DDBJ databases">
        <title>Dictyobacter vulcani sp. nov., within the class Ktedonobacteria, isolated from soil of volcanic Mt. Zao.</title>
        <authorList>
            <person name="Zheng Y."/>
            <person name="Wang C.M."/>
            <person name="Sakai Y."/>
            <person name="Abe K."/>
            <person name="Yokota A."/>
            <person name="Yabe S."/>
        </authorList>
    </citation>
    <scope>NUCLEOTIDE SEQUENCE [LARGE SCALE GENOMIC DNA]</scope>
    <source>
        <strain evidence="11 12">W12</strain>
    </source>
</reference>
<comment type="caution">
    <text evidence="11">The sequence shown here is derived from an EMBL/GenBank/DDBJ whole genome shotgun (WGS) entry which is preliminary data.</text>
</comment>
<evidence type="ECO:0000259" key="10">
    <source>
        <dbReference type="Pfam" id="PF02737"/>
    </source>
</evidence>